<comment type="subcellular location">
    <subcellularLocation>
        <location evidence="1">Cell membrane</location>
    </subcellularLocation>
</comment>
<dbReference type="OrthoDB" id="1936088at2"/>
<dbReference type="Pfam" id="PF04347">
    <property type="entry name" value="FliO"/>
    <property type="match status" value="1"/>
</dbReference>
<dbReference type="RefSeq" id="WP_017750827.1">
    <property type="nucleotide sequence ID" value="NZ_CBXI010000036.1"/>
</dbReference>
<evidence type="ECO:0000256" key="5">
    <source>
        <dbReference type="ARBA" id="ARBA00023136"/>
    </source>
</evidence>
<organism evidence="7 8">
    <name type="scientific">Clostridium tyrobutyricum DIVETGP</name>
    <dbReference type="NCBI Taxonomy" id="1408889"/>
    <lineage>
        <taxon>Bacteria</taxon>
        <taxon>Bacillati</taxon>
        <taxon>Bacillota</taxon>
        <taxon>Clostridia</taxon>
        <taxon>Eubacteriales</taxon>
        <taxon>Clostridiaceae</taxon>
        <taxon>Clostridium</taxon>
    </lineage>
</organism>
<name>W6N6Q2_CLOTY</name>
<protein>
    <submittedName>
        <fullName evidence="7">Flagellar biosynthesis protein FliZ</fullName>
    </submittedName>
</protein>
<keyword evidence="3 6" id="KW-0812">Transmembrane</keyword>
<keyword evidence="2" id="KW-1003">Cell membrane</keyword>
<keyword evidence="7" id="KW-0966">Cell projection</keyword>
<gene>
    <name evidence="7" type="ORF">CTDIVETGP_1945</name>
</gene>
<dbReference type="GO" id="GO:0044781">
    <property type="term" value="P:bacterial-type flagellum organization"/>
    <property type="evidence" value="ECO:0007669"/>
    <property type="project" value="InterPro"/>
</dbReference>
<keyword evidence="5 6" id="KW-0472">Membrane</keyword>
<proteinExistence type="predicted"/>
<dbReference type="GeneID" id="29418853"/>
<dbReference type="AlphaFoldDB" id="W6N6Q2"/>
<evidence type="ECO:0000256" key="2">
    <source>
        <dbReference type="ARBA" id="ARBA00022475"/>
    </source>
</evidence>
<evidence type="ECO:0000256" key="4">
    <source>
        <dbReference type="ARBA" id="ARBA00022989"/>
    </source>
</evidence>
<comment type="caution">
    <text evidence="7">The sequence shown here is derived from an EMBL/GenBank/DDBJ whole genome shotgun (WGS) entry which is preliminary data.</text>
</comment>
<sequence>MDSQFLWMFFKTIMALAFVIFLIYISLKYGGGKFQNVQKNKFVKILQRSQISKENSLLLVKIGERAYVISSTTGRIEILYELDKDEISTLQKVNELPQYKNLKDFYERSGIEKVVKNTLNNEWVKKLRYKKEDNKHEK</sequence>
<keyword evidence="7" id="KW-0969">Cilium</keyword>
<dbReference type="EMBL" id="CBXI010000036">
    <property type="protein sequence ID" value="CDL91875.1"/>
    <property type="molecule type" value="Genomic_DNA"/>
</dbReference>
<dbReference type="GO" id="GO:0016020">
    <property type="term" value="C:membrane"/>
    <property type="evidence" value="ECO:0007669"/>
    <property type="project" value="InterPro"/>
</dbReference>
<dbReference type="InterPro" id="IPR022781">
    <property type="entry name" value="Flagellar_biosynth_FliO"/>
</dbReference>
<feature type="transmembrane region" description="Helical" evidence="6">
    <location>
        <begin position="6"/>
        <end position="27"/>
    </location>
</feature>
<accession>W6N6Q2</accession>
<evidence type="ECO:0000256" key="1">
    <source>
        <dbReference type="ARBA" id="ARBA00004236"/>
    </source>
</evidence>
<keyword evidence="8" id="KW-1185">Reference proteome</keyword>
<keyword evidence="7" id="KW-0282">Flagellum</keyword>
<evidence type="ECO:0000256" key="6">
    <source>
        <dbReference type="SAM" id="Phobius"/>
    </source>
</evidence>
<keyword evidence="4 6" id="KW-1133">Transmembrane helix</keyword>
<dbReference type="Proteomes" id="UP000019482">
    <property type="component" value="Unassembled WGS sequence"/>
</dbReference>
<evidence type="ECO:0000313" key="8">
    <source>
        <dbReference type="Proteomes" id="UP000019482"/>
    </source>
</evidence>
<evidence type="ECO:0000313" key="7">
    <source>
        <dbReference type="EMBL" id="CDL91875.1"/>
    </source>
</evidence>
<reference evidence="7 8" key="1">
    <citation type="journal article" date="2015" name="Genome Announc.">
        <title>Draft Genome Sequence of Clostridium tyrobutyricum Strain DIVETGP, Isolated from Cow's Milk for Grana Padano Production.</title>
        <authorList>
            <person name="Soggiu A."/>
            <person name="Piras C."/>
            <person name="Gaiarsa S."/>
            <person name="Sassera D."/>
            <person name="Roncada P."/>
            <person name="Bendixen E."/>
            <person name="Brasca M."/>
            <person name="Bonizzi L."/>
        </authorList>
    </citation>
    <scope>NUCLEOTIDE SEQUENCE [LARGE SCALE GENOMIC DNA]</scope>
    <source>
        <strain evidence="7 8">DIVETGP</strain>
    </source>
</reference>
<evidence type="ECO:0000256" key="3">
    <source>
        <dbReference type="ARBA" id="ARBA00022692"/>
    </source>
</evidence>